<evidence type="ECO:0000313" key="6">
    <source>
        <dbReference type="Proteomes" id="UP000521872"/>
    </source>
</evidence>
<dbReference type="InterPro" id="IPR001310">
    <property type="entry name" value="Histidine_triad_HIT"/>
</dbReference>
<dbReference type="PROSITE" id="PS51084">
    <property type="entry name" value="HIT_2"/>
    <property type="match status" value="1"/>
</dbReference>
<gene>
    <name evidence="5" type="ORF">D9613_005768</name>
</gene>
<evidence type="ECO:0000256" key="3">
    <source>
        <dbReference type="PROSITE-ProRule" id="PRU00464"/>
    </source>
</evidence>
<keyword evidence="6" id="KW-1185">Reference proteome</keyword>
<accession>A0A8H4QW18</accession>
<dbReference type="AlphaFoldDB" id="A0A8H4QW18"/>
<dbReference type="Proteomes" id="UP000521872">
    <property type="component" value="Unassembled WGS sequence"/>
</dbReference>
<sequence length="146" mass="16367">MAAKTLASCIFCKIIKGEIPSFKLLESETSFAFLDIGPLSKGHALIIPKYHAEKVHELPDEYLHDVLPLAKKIAFAQGVPDYNILQNNGRLAHQEVPHVHFHVIPKPDEKQGLGIGWPTVQMEKEELQKVFEDMKKKLESNTGSSL</sequence>
<dbReference type="GO" id="GO:0003824">
    <property type="term" value="F:catalytic activity"/>
    <property type="evidence" value="ECO:0007669"/>
    <property type="project" value="InterPro"/>
</dbReference>
<organism evidence="5 6">
    <name type="scientific">Agrocybe pediades</name>
    <dbReference type="NCBI Taxonomy" id="84607"/>
    <lineage>
        <taxon>Eukaryota</taxon>
        <taxon>Fungi</taxon>
        <taxon>Dikarya</taxon>
        <taxon>Basidiomycota</taxon>
        <taxon>Agaricomycotina</taxon>
        <taxon>Agaricomycetes</taxon>
        <taxon>Agaricomycetidae</taxon>
        <taxon>Agaricales</taxon>
        <taxon>Agaricineae</taxon>
        <taxon>Strophariaceae</taxon>
        <taxon>Agrocybe</taxon>
    </lineage>
</organism>
<dbReference type="SUPFAM" id="SSF54197">
    <property type="entry name" value="HIT-like"/>
    <property type="match status" value="1"/>
</dbReference>
<proteinExistence type="predicted"/>
<dbReference type="PANTHER" id="PTHR46648:SF1">
    <property type="entry name" value="ADENOSINE 5'-MONOPHOSPHORAMIDASE HNT1"/>
    <property type="match status" value="1"/>
</dbReference>
<dbReference type="InterPro" id="IPR019808">
    <property type="entry name" value="Histidine_triad_CS"/>
</dbReference>
<dbReference type="GO" id="GO:0009117">
    <property type="term" value="P:nucleotide metabolic process"/>
    <property type="evidence" value="ECO:0007669"/>
    <property type="project" value="TreeGrafter"/>
</dbReference>
<feature type="active site" description="Tele-AMP-histidine intermediate" evidence="1">
    <location>
        <position position="100"/>
    </location>
</feature>
<feature type="domain" description="HIT" evidence="4">
    <location>
        <begin position="10"/>
        <end position="113"/>
    </location>
</feature>
<dbReference type="Pfam" id="PF01230">
    <property type="entry name" value="HIT"/>
    <property type="match status" value="1"/>
</dbReference>
<comment type="caution">
    <text evidence="5">The sequence shown here is derived from an EMBL/GenBank/DDBJ whole genome shotgun (WGS) entry which is preliminary data.</text>
</comment>
<evidence type="ECO:0000313" key="5">
    <source>
        <dbReference type="EMBL" id="KAF4617919.1"/>
    </source>
</evidence>
<dbReference type="Gene3D" id="3.30.428.10">
    <property type="entry name" value="HIT-like"/>
    <property type="match status" value="1"/>
</dbReference>
<dbReference type="PROSITE" id="PS00892">
    <property type="entry name" value="HIT_1"/>
    <property type="match status" value="1"/>
</dbReference>
<dbReference type="InterPro" id="IPR011146">
    <property type="entry name" value="HIT-like"/>
</dbReference>
<dbReference type="PANTHER" id="PTHR46648">
    <property type="entry name" value="HIT FAMILY PROTEIN 1"/>
    <property type="match status" value="1"/>
</dbReference>
<dbReference type="PRINTS" id="PR00332">
    <property type="entry name" value="HISTRIAD"/>
</dbReference>
<name>A0A8H4QW18_9AGAR</name>
<evidence type="ECO:0000256" key="1">
    <source>
        <dbReference type="PIRSR" id="PIRSR601310-1"/>
    </source>
</evidence>
<protein>
    <recommendedName>
        <fullName evidence="4">HIT domain-containing protein</fullName>
    </recommendedName>
</protein>
<dbReference type="EMBL" id="JAACJL010000030">
    <property type="protein sequence ID" value="KAF4617919.1"/>
    <property type="molecule type" value="Genomic_DNA"/>
</dbReference>
<dbReference type="CDD" id="cd01277">
    <property type="entry name" value="HINT_subgroup"/>
    <property type="match status" value="1"/>
</dbReference>
<feature type="short sequence motif" description="Histidine triad motif" evidence="2 3">
    <location>
        <begin position="98"/>
        <end position="102"/>
    </location>
</feature>
<dbReference type="InterPro" id="IPR036265">
    <property type="entry name" value="HIT-like_sf"/>
</dbReference>
<reference evidence="5 6" key="1">
    <citation type="submission" date="2019-12" db="EMBL/GenBank/DDBJ databases">
        <authorList>
            <person name="Floudas D."/>
            <person name="Bentzer J."/>
            <person name="Ahren D."/>
            <person name="Johansson T."/>
            <person name="Persson P."/>
            <person name="Tunlid A."/>
        </authorList>
    </citation>
    <scope>NUCLEOTIDE SEQUENCE [LARGE SCALE GENOMIC DNA]</scope>
    <source>
        <strain evidence="5 6">CBS 102.39</strain>
    </source>
</reference>
<evidence type="ECO:0000256" key="2">
    <source>
        <dbReference type="PIRSR" id="PIRSR601310-3"/>
    </source>
</evidence>
<evidence type="ECO:0000259" key="4">
    <source>
        <dbReference type="PROSITE" id="PS51084"/>
    </source>
</evidence>
<dbReference type="InterPro" id="IPR039384">
    <property type="entry name" value="HINT"/>
</dbReference>